<gene>
    <name evidence="1" type="ORF">FA740_04400</name>
</gene>
<comment type="caution">
    <text evidence="1">The sequence shown here is derived from an EMBL/GenBank/DDBJ whole genome shotgun (WGS) entry which is preliminary data.</text>
</comment>
<dbReference type="EMBL" id="SUNH01000006">
    <property type="protein sequence ID" value="TJZ86134.1"/>
    <property type="molecule type" value="Genomic_DNA"/>
</dbReference>
<name>A0A4U0RDA7_9RHOB</name>
<accession>A0A4U0RDA7</accession>
<dbReference type="Proteomes" id="UP000306223">
    <property type="component" value="Unassembled WGS sequence"/>
</dbReference>
<protein>
    <submittedName>
        <fullName evidence="1">Uncharacterized protein</fullName>
    </submittedName>
</protein>
<sequence length="91" mass="9384">MMDTLILCNATAVSASIIADEDHDGPTFDRLVTLAVGCVQEDGAQEMVAGIILTPAEARELASELLTAATEAEGVGALPVQTLTDQPVGRC</sequence>
<evidence type="ECO:0000313" key="2">
    <source>
        <dbReference type="Proteomes" id="UP000306223"/>
    </source>
</evidence>
<organism evidence="1 2">
    <name type="scientific">Paracoccus hibiscisoli</name>
    <dbReference type="NCBI Taxonomy" id="2023261"/>
    <lineage>
        <taxon>Bacteria</taxon>
        <taxon>Pseudomonadati</taxon>
        <taxon>Pseudomonadota</taxon>
        <taxon>Alphaproteobacteria</taxon>
        <taxon>Rhodobacterales</taxon>
        <taxon>Paracoccaceae</taxon>
        <taxon>Paracoccus</taxon>
    </lineage>
</organism>
<keyword evidence="2" id="KW-1185">Reference proteome</keyword>
<dbReference type="RefSeq" id="WP_136855563.1">
    <property type="nucleotide sequence ID" value="NZ_SUNH01000006.1"/>
</dbReference>
<evidence type="ECO:0000313" key="1">
    <source>
        <dbReference type="EMBL" id="TJZ86134.1"/>
    </source>
</evidence>
<reference evidence="1 2" key="1">
    <citation type="submission" date="2019-04" db="EMBL/GenBank/DDBJ databases">
        <authorList>
            <person name="Li J."/>
        </authorList>
    </citation>
    <scope>NUCLEOTIDE SEQUENCE [LARGE SCALE GENOMIC DNA]</scope>
    <source>
        <strain evidence="1 2">CCTCC AB2016182</strain>
    </source>
</reference>
<dbReference type="AlphaFoldDB" id="A0A4U0RDA7"/>
<proteinExistence type="predicted"/>